<protein>
    <submittedName>
        <fullName evidence="3">Uncharacterized protein</fullName>
    </submittedName>
</protein>
<organism evidence="3 4">
    <name type="scientific">Aphis glycines</name>
    <name type="common">Soybean aphid</name>
    <dbReference type="NCBI Taxonomy" id="307491"/>
    <lineage>
        <taxon>Eukaryota</taxon>
        <taxon>Metazoa</taxon>
        <taxon>Ecdysozoa</taxon>
        <taxon>Arthropoda</taxon>
        <taxon>Hexapoda</taxon>
        <taxon>Insecta</taxon>
        <taxon>Pterygota</taxon>
        <taxon>Neoptera</taxon>
        <taxon>Paraneoptera</taxon>
        <taxon>Hemiptera</taxon>
        <taxon>Sternorrhyncha</taxon>
        <taxon>Aphidomorpha</taxon>
        <taxon>Aphidoidea</taxon>
        <taxon>Aphididae</taxon>
        <taxon>Aphidini</taxon>
        <taxon>Aphis</taxon>
        <taxon>Aphis</taxon>
    </lineage>
</organism>
<evidence type="ECO:0000313" key="3">
    <source>
        <dbReference type="EMBL" id="KAE9528715.1"/>
    </source>
</evidence>
<feature type="compositionally biased region" description="Polar residues" evidence="1">
    <location>
        <begin position="248"/>
        <end position="263"/>
    </location>
</feature>
<feature type="region of interest" description="Disordered" evidence="1">
    <location>
        <begin position="280"/>
        <end position="305"/>
    </location>
</feature>
<dbReference type="Proteomes" id="UP000475862">
    <property type="component" value="Unassembled WGS sequence"/>
</dbReference>
<proteinExistence type="predicted"/>
<reference evidence="3 4" key="1">
    <citation type="submission" date="2019-08" db="EMBL/GenBank/DDBJ databases">
        <title>The genome of the soybean aphid Biotype 1, its phylome, world population structure and adaptation to the North American continent.</title>
        <authorList>
            <person name="Giordano R."/>
            <person name="Donthu R.K."/>
            <person name="Hernandez A.G."/>
            <person name="Wright C.L."/>
            <person name="Zimin A.V."/>
        </authorList>
    </citation>
    <scope>NUCLEOTIDE SEQUENCE [LARGE SCALE GENOMIC DNA]</scope>
    <source>
        <tissue evidence="3">Whole aphids</tissue>
    </source>
</reference>
<evidence type="ECO:0000256" key="1">
    <source>
        <dbReference type="SAM" id="MobiDB-lite"/>
    </source>
</evidence>
<keyword evidence="2" id="KW-1133">Transmembrane helix</keyword>
<dbReference type="EMBL" id="VYZN01000048">
    <property type="protein sequence ID" value="KAE9528715.1"/>
    <property type="molecule type" value="Genomic_DNA"/>
</dbReference>
<dbReference type="AlphaFoldDB" id="A0A6G0TAA2"/>
<gene>
    <name evidence="3" type="ORF">AGLY_012290</name>
</gene>
<feature type="compositionally biased region" description="Low complexity" evidence="1">
    <location>
        <begin position="282"/>
        <end position="292"/>
    </location>
</feature>
<keyword evidence="2" id="KW-0472">Membrane</keyword>
<keyword evidence="2" id="KW-0812">Transmembrane</keyword>
<accession>A0A6G0TAA2</accession>
<feature type="transmembrane region" description="Helical" evidence="2">
    <location>
        <begin position="127"/>
        <end position="147"/>
    </location>
</feature>
<feature type="region of interest" description="Disordered" evidence="1">
    <location>
        <begin position="221"/>
        <end position="263"/>
    </location>
</feature>
<evidence type="ECO:0000256" key="2">
    <source>
        <dbReference type="SAM" id="Phobius"/>
    </source>
</evidence>
<feature type="compositionally biased region" description="Polar residues" evidence="1">
    <location>
        <begin position="294"/>
        <end position="305"/>
    </location>
</feature>
<dbReference type="OrthoDB" id="6139674at2759"/>
<comment type="caution">
    <text evidence="3">The sequence shown here is derived from an EMBL/GenBank/DDBJ whole genome shotgun (WGS) entry which is preliminary data.</text>
</comment>
<sequence>MTKRCICVWATHKNKSSYCNTNSKVSLRNANIVRIIHYLYRICTTSICFQTQMNVTLIINRGSIRKLMSLKVHHCCCFVSTVLELPHYSVINNPKVSSLLIEITIVKGSPILTFSATSCFTVFPEKIFIVHVGILAVSIIAASSVLVADHLFDIYSEYEILYPDLSPIFYEVIYLLAIQLEFLDKPLGNIFRHIIQIYLDEKKNKLIVFKNNSNFSTVGGTHGVGDGRQRCPPDGKTAESDERHGYDSATTTATMTNGDNCGGQSADERRIILLFVRGGGTSSSSLSSVKGSDVAQSARTGSDPY</sequence>
<evidence type="ECO:0000313" key="4">
    <source>
        <dbReference type="Proteomes" id="UP000475862"/>
    </source>
</evidence>
<feature type="compositionally biased region" description="Basic and acidic residues" evidence="1">
    <location>
        <begin position="225"/>
        <end position="246"/>
    </location>
</feature>
<keyword evidence="4" id="KW-1185">Reference proteome</keyword>
<name>A0A6G0TAA2_APHGL</name>